<name>A0A4Y8TUC6_9MICC</name>
<sequence length="218" mass="24366">MQLRSKVDFSTAVEDVRDYFGTMGNGRPKYSGSRFETLGEGVDTDPHRITATDLVAVSMLSVDVPAQASLGILETLAEQISELLSQIPQDLKFENLTPELFEKYLDEGSPADKLWSLLRQHEDPWKVGQTTASKIMARKRPDLIPVYDSVVKAVAGIEGSGEQWIVWYSAFHDGSSEAAEFVDKLRAIRAEAGQPHLSLLRILDIALWKQGKREIRHL</sequence>
<dbReference type="InterPro" id="IPR046275">
    <property type="entry name" value="DUF6308"/>
</dbReference>
<accession>A0A4Y8TUC6</accession>
<organism evidence="1 2">
    <name type="scientific">Glutamicibacter arilaitensis</name>
    <dbReference type="NCBI Taxonomy" id="256701"/>
    <lineage>
        <taxon>Bacteria</taxon>
        <taxon>Bacillati</taxon>
        <taxon>Actinomycetota</taxon>
        <taxon>Actinomycetes</taxon>
        <taxon>Micrococcales</taxon>
        <taxon>Micrococcaceae</taxon>
        <taxon>Glutamicibacter</taxon>
    </lineage>
</organism>
<proteinExistence type="predicted"/>
<dbReference type="EMBL" id="SPDS01000002">
    <property type="protein sequence ID" value="TFH55058.1"/>
    <property type="molecule type" value="Genomic_DNA"/>
</dbReference>
<evidence type="ECO:0000313" key="2">
    <source>
        <dbReference type="Proteomes" id="UP000297638"/>
    </source>
</evidence>
<dbReference type="Pfam" id="PF19827">
    <property type="entry name" value="DUF6308"/>
    <property type="match status" value="1"/>
</dbReference>
<comment type="caution">
    <text evidence="1">The sequence shown here is derived from an EMBL/GenBank/DDBJ whole genome shotgun (WGS) entry which is preliminary data.</text>
</comment>
<protein>
    <submittedName>
        <fullName evidence="1">Uncharacterized protein</fullName>
    </submittedName>
</protein>
<gene>
    <name evidence="1" type="ORF">EXY26_13930</name>
</gene>
<dbReference type="RefSeq" id="WP_134780870.1">
    <property type="nucleotide sequence ID" value="NZ_JBQDTY010000019.1"/>
</dbReference>
<dbReference type="AlphaFoldDB" id="A0A4Y8TUC6"/>
<reference evidence="1 2" key="1">
    <citation type="submission" date="2019-03" db="EMBL/GenBank/DDBJ databases">
        <title>Glutamicibacter sp. LJH19 genome.</title>
        <authorList>
            <person name="Sinai Borker S."/>
            <person name="Kumar R."/>
        </authorList>
    </citation>
    <scope>NUCLEOTIDE SEQUENCE [LARGE SCALE GENOMIC DNA]</scope>
    <source>
        <strain evidence="1 2">LJH19</strain>
    </source>
</reference>
<dbReference type="Proteomes" id="UP000297638">
    <property type="component" value="Unassembled WGS sequence"/>
</dbReference>
<evidence type="ECO:0000313" key="1">
    <source>
        <dbReference type="EMBL" id="TFH55058.1"/>
    </source>
</evidence>